<name>A0A2U8FMA0_9BURK</name>
<keyword evidence="3" id="KW-1185">Reference proteome</keyword>
<proteinExistence type="predicted"/>
<dbReference type="Pfam" id="PF08378">
    <property type="entry name" value="NERD"/>
    <property type="match status" value="1"/>
</dbReference>
<organism evidence="2 3">
    <name type="scientific">Aquabacterium olei</name>
    <dbReference type="NCBI Taxonomy" id="1296669"/>
    <lineage>
        <taxon>Bacteria</taxon>
        <taxon>Pseudomonadati</taxon>
        <taxon>Pseudomonadota</taxon>
        <taxon>Betaproteobacteria</taxon>
        <taxon>Burkholderiales</taxon>
        <taxon>Aquabacterium</taxon>
    </lineage>
</organism>
<dbReference type="RefSeq" id="WP_109033755.1">
    <property type="nucleotide sequence ID" value="NZ_CP029210.1"/>
</dbReference>
<dbReference type="AlphaFoldDB" id="A0A2U8FMA0"/>
<gene>
    <name evidence="2" type="ORF">DEH84_00170</name>
</gene>
<dbReference type="OrthoDB" id="5500241at2"/>
<dbReference type="Proteomes" id="UP000244892">
    <property type="component" value="Chromosome"/>
</dbReference>
<evidence type="ECO:0000313" key="2">
    <source>
        <dbReference type="EMBL" id="AWI52037.1"/>
    </source>
</evidence>
<dbReference type="EMBL" id="CP029210">
    <property type="protein sequence ID" value="AWI52037.1"/>
    <property type="molecule type" value="Genomic_DNA"/>
</dbReference>
<accession>A0A2U8FMA0</accession>
<dbReference type="KEGG" id="aon:DEH84_00170"/>
<dbReference type="InterPro" id="IPR011528">
    <property type="entry name" value="NERD"/>
</dbReference>
<feature type="domain" description="NERD" evidence="1">
    <location>
        <begin position="42"/>
        <end position="161"/>
    </location>
</feature>
<protein>
    <submittedName>
        <fullName evidence="2">NERD nuclease</fullName>
    </submittedName>
</protein>
<dbReference type="PROSITE" id="PS50965">
    <property type="entry name" value="NERD"/>
    <property type="match status" value="1"/>
</dbReference>
<reference evidence="2 3" key="1">
    <citation type="submission" date="2018-05" db="EMBL/GenBank/DDBJ databases">
        <title>complete genome sequence of Aquabacterium olei NBRC 110486.</title>
        <authorList>
            <person name="Tang B."/>
            <person name="Chang J."/>
            <person name="Zhang L."/>
            <person name="Yang H."/>
        </authorList>
    </citation>
    <scope>NUCLEOTIDE SEQUENCE [LARGE SCALE GENOMIC DNA]</scope>
    <source>
        <strain evidence="2 3">NBRC 110486</strain>
    </source>
</reference>
<evidence type="ECO:0000259" key="1">
    <source>
        <dbReference type="PROSITE" id="PS50965"/>
    </source>
</evidence>
<sequence>MIIKHADDKAKRLALLAELKKSALLDARQREWLDEELVRVRRGIEGERDAAFYIDSYLKASKNNAVIHDLRLEFEGEVAQIDHLFFNRRLDFFLVETKCFNGNLAINEHGEFSVTYTNGRTYGIASPVEQSKRHERILAKLLERLEITGRLGVKPTFHHLVLLHPKAIITRPAKGIFDTSRVMKADALPSWHQKWADEDVGIVDALTTVLAIRSSDTIKDWAEKLVRQHRPTNPLTLPDFMAPKVAVAPAVAQEPTPAYKPAKLAASNSLPVHTPDEGLKRKLVCVTCGSKITFAEGKFCWNNETRFGGFQYCREHQKTL</sequence>
<evidence type="ECO:0000313" key="3">
    <source>
        <dbReference type="Proteomes" id="UP000244892"/>
    </source>
</evidence>